<feature type="domain" description="BRCT" evidence="2">
    <location>
        <begin position="195"/>
        <end position="285"/>
    </location>
</feature>
<name>A0A6P4IXW6_DROKI</name>
<feature type="region of interest" description="Disordered" evidence="1">
    <location>
        <begin position="98"/>
        <end position="136"/>
    </location>
</feature>
<proteinExistence type="predicted"/>
<evidence type="ECO:0000313" key="4">
    <source>
        <dbReference type="RefSeq" id="XP_017033430.1"/>
    </source>
</evidence>
<dbReference type="InterPro" id="IPR036420">
    <property type="entry name" value="BRCT_dom_sf"/>
</dbReference>
<reference evidence="3" key="1">
    <citation type="submission" date="2025-05" db="UniProtKB">
        <authorList>
            <consortium name="RefSeq"/>
        </authorList>
    </citation>
    <scope>NUCLEOTIDE SEQUENCE [LARGE SCALE GENOMIC DNA]</scope>
    <source>
        <strain evidence="3">14028-0561.14</strain>
    </source>
</reference>
<organism evidence="3 4">
    <name type="scientific">Drosophila kikkawai</name>
    <name type="common">Fruit fly</name>
    <dbReference type="NCBI Taxonomy" id="30033"/>
    <lineage>
        <taxon>Eukaryota</taxon>
        <taxon>Metazoa</taxon>
        <taxon>Ecdysozoa</taxon>
        <taxon>Arthropoda</taxon>
        <taxon>Hexapoda</taxon>
        <taxon>Insecta</taxon>
        <taxon>Pterygota</taxon>
        <taxon>Neoptera</taxon>
        <taxon>Endopterygota</taxon>
        <taxon>Diptera</taxon>
        <taxon>Brachycera</taxon>
        <taxon>Muscomorpha</taxon>
        <taxon>Ephydroidea</taxon>
        <taxon>Drosophilidae</taxon>
        <taxon>Drosophila</taxon>
        <taxon>Sophophora</taxon>
    </lineage>
</organism>
<dbReference type="AlphaFoldDB" id="A0A6P4IXW6"/>
<dbReference type="CDD" id="cd17716">
    <property type="entry name" value="BRCT_microcephalin_rpt1"/>
    <property type="match status" value="1"/>
</dbReference>
<feature type="region of interest" description="Disordered" evidence="1">
    <location>
        <begin position="363"/>
        <end position="523"/>
    </location>
</feature>
<dbReference type="GO" id="GO:0000278">
    <property type="term" value="P:mitotic cell cycle"/>
    <property type="evidence" value="ECO:0007669"/>
    <property type="project" value="TreeGrafter"/>
</dbReference>
<dbReference type="Pfam" id="PF00533">
    <property type="entry name" value="BRCT"/>
    <property type="match status" value="1"/>
</dbReference>
<evidence type="ECO:0000313" key="3">
    <source>
        <dbReference type="Proteomes" id="UP001652661"/>
    </source>
</evidence>
<sequence>MDKFLQRNPTWKTKTYGSIVASAAQKKPPVASTPASPQRRPLQDSNVAESRRPGLSPHWPPTKSQSQTSAADLLARAGEKDSGLHTAASKAIAQFRSELKEDSQTMSSAGTEVRAPNQEAEAGGAPAQGSTTPTKQNSKLMRLQQDLNSPSAALRLRALRALKSPTKSAYNNFDVSHTEKSIITMEERNPKEPPTLPELLKDVVIYVEVRTGNDNRSEGVRTVIAKMGAQVNDRLRRNTTHVVFKDGLLSTYKKAMEWQIPVVSILWIEACKVQRKLCDPSQFPISNIHKYEYPELFGKIPRVRCMQTDYEQKNWVPKRQVTPKSSKDTEPGSGNKRTQLGTPTSTPKNDISRFFRALNHKKTVDDDATESPATKLLNRISNGSYTPLPALATGKQKTRNGSGDAVAAIQPQAQRSLQFTENPNSNTPQTSSTSRPPRRSTVEPTPVTTTPPVRTSRRRSCAADIGSKQPTTEPRMTRRRSSLFINSVTEEADPPPTPVLEPRMTRRRSSLLVASKPQEDSAPKQIIETICEELAPTEGDMNSIVMEETIKAAQKTNCVEQSIEISAVQAEVSHIADRRGTLYVSEAMDITVPKRRSVATSCTMLRDDMYGGSPSLNNENSTMEEPLTPIFSSTRLPGAKSTGNRRRTLFNLDMDVVNENIERMNESHRRSLALANEAELGECHVIPSVEQKQVPEETPSTEPKRRRLFNPNDEVVISPPKSSRKRASFSGSTGSVQKRRRTLAVVPSTTETSSETPPAPATKRALPEETEETSDNFVTPEPSVDTVPGGEEIATPTPDAAPAKPSKPRSRIRTLVHTNMHQEQILVIHKALRRLRGMRLDPTVTQRTTHLVSLEPRRTLNLLRGLMRGVWIVSYQWVLASMRAGKWVNEEPYELTRFSRAIEICRTERQAFGVHYQCELFRFMETFYVSSLCRPIQFNNMKELLLLGGAKLTENRFKAKYVIGDKRRVEDERLYLSPYWVLDSITNMQIQRFGKYLMKSAIVTPEGIQYECARDREMELAERSRNHDFIDPPLVMDK</sequence>
<accession>A0A6P4IXW6</accession>
<feature type="compositionally biased region" description="Low complexity" evidence="1">
    <location>
        <begin position="744"/>
        <end position="756"/>
    </location>
</feature>
<feature type="domain" description="BRCT" evidence="2">
    <location>
        <begin position="916"/>
        <end position="998"/>
    </location>
</feature>
<dbReference type="InterPro" id="IPR022047">
    <property type="entry name" value="Microcephalin-like"/>
</dbReference>
<dbReference type="Proteomes" id="UP001652661">
    <property type="component" value="Chromosome 2R"/>
</dbReference>
<dbReference type="CDD" id="cd17736">
    <property type="entry name" value="BRCT_microcephalin_rpt2"/>
    <property type="match status" value="1"/>
</dbReference>
<dbReference type="SUPFAM" id="SSF52113">
    <property type="entry name" value="BRCT domain"/>
    <property type="match status" value="3"/>
</dbReference>
<feature type="region of interest" description="Disordered" evidence="1">
    <location>
        <begin position="688"/>
        <end position="807"/>
    </location>
</feature>
<dbReference type="Pfam" id="PF12738">
    <property type="entry name" value="PTCB-BRCT"/>
    <property type="match status" value="1"/>
</dbReference>
<dbReference type="SMART" id="SM00292">
    <property type="entry name" value="BRCT"/>
    <property type="match status" value="2"/>
</dbReference>
<gene>
    <name evidence="4" type="primary">MCPH1</name>
</gene>
<dbReference type="CDD" id="cd17751">
    <property type="entry name" value="BRCT_microcephalin_rpt3"/>
    <property type="match status" value="1"/>
</dbReference>
<keyword evidence="3" id="KW-1185">Reference proteome</keyword>
<feature type="region of interest" description="Disordered" evidence="1">
    <location>
        <begin position="609"/>
        <end position="643"/>
    </location>
</feature>
<feature type="compositionally biased region" description="Polar residues" evidence="1">
    <location>
        <begin position="614"/>
        <end position="623"/>
    </location>
</feature>
<evidence type="ECO:0000259" key="2">
    <source>
        <dbReference type="PROSITE" id="PS50172"/>
    </source>
</evidence>
<feature type="compositionally biased region" description="Low complexity" evidence="1">
    <location>
        <begin position="420"/>
        <end position="435"/>
    </location>
</feature>
<dbReference type="PANTHER" id="PTHR14625">
    <property type="entry name" value="MICROCEPHALIN"/>
    <property type="match status" value="1"/>
</dbReference>
<reference evidence="4" key="2">
    <citation type="submission" date="2025-08" db="UniProtKB">
        <authorList>
            <consortium name="RefSeq"/>
        </authorList>
    </citation>
    <scope>IDENTIFICATION</scope>
    <source>
        <strain evidence="4">14028-0561.14</strain>
        <tissue evidence="4">Whole fly</tissue>
    </source>
</reference>
<feature type="compositionally biased region" description="Low complexity" evidence="1">
    <location>
        <begin position="115"/>
        <end position="128"/>
    </location>
</feature>
<protein>
    <submittedName>
        <fullName evidence="4">Microcephalin</fullName>
    </submittedName>
</protein>
<dbReference type="OrthoDB" id="2384350at2759"/>
<dbReference type="RefSeq" id="XP_017033430.1">
    <property type="nucleotide sequence ID" value="XM_017177941.3"/>
</dbReference>
<dbReference type="PANTHER" id="PTHR14625:SF3">
    <property type="entry name" value="MICROCEPHALIN"/>
    <property type="match status" value="1"/>
</dbReference>
<feature type="region of interest" description="Disordered" evidence="1">
    <location>
        <begin position="19"/>
        <end position="86"/>
    </location>
</feature>
<evidence type="ECO:0000256" key="1">
    <source>
        <dbReference type="SAM" id="MobiDB-lite"/>
    </source>
</evidence>
<feature type="compositionally biased region" description="Polar residues" evidence="1">
    <location>
        <begin position="335"/>
        <end position="349"/>
    </location>
</feature>
<dbReference type="Gene3D" id="3.40.50.10190">
    <property type="entry name" value="BRCT domain"/>
    <property type="match status" value="3"/>
</dbReference>
<feature type="domain" description="BRCT" evidence="2">
    <location>
        <begin position="837"/>
        <end position="895"/>
    </location>
</feature>
<feature type="compositionally biased region" description="Low complexity" evidence="1">
    <location>
        <begin position="794"/>
        <end position="804"/>
    </location>
</feature>
<feature type="compositionally biased region" description="Low complexity" evidence="1">
    <location>
        <begin position="442"/>
        <end position="454"/>
    </location>
</feature>
<dbReference type="InterPro" id="IPR001357">
    <property type="entry name" value="BRCT_dom"/>
</dbReference>
<feature type="region of interest" description="Disordered" evidence="1">
    <location>
        <begin position="314"/>
        <end position="350"/>
    </location>
</feature>
<dbReference type="PROSITE" id="PS50172">
    <property type="entry name" value="BRCT"/>
    <property type="match status" value="3"/>
</dbReference>